<evidence type="ECO:0000256" key="10">
    <source>
        <dbReference type="ARBA" id="ARBA00046886"/>
    </source>
</evidence>
<dbReference type="InterPro" id="IPR005414">
    <property type="entry name" value="SopE"/>
</dbReference>
<evidence type="ECO:0000256" key="6">
    <source>
        <dbReference type="ARBA" id="ARBA00022658"/>
    </source>
</evidence>
<evidence type="ECO:0000256" key="7">
    <source>
        <dbReference type="ARBA" id="ARBA00023026"/>
    </source>
</evidence>
<evidence type="ECO:0000256" key="3">
    <source>
        <dbReference type="ARBA" id="ARBA00017564"/>
    </source>
</evidence>
<keyword evidence="5" id="KW-0964">Secreted</keyword>
<feature type="domain" description="Guanine nucleotide exchange factor SopE GEF" evidence="11">
    <location>
        <begin position="153"/>
        <end position="288"/>
    </location>
</feature>
<evidence type="ECO:0000256" key="2">
    <source>
        <dbReference type="ARBA" id="ARBA00006320"/>
    </source>
</evidence>
<organism evidence="12 13">
    <name type="scientific">Burkholderia humptydooensis MSMB43</name>
    <dbReference type="NCBI Taxonomy" id="441157"/>
    <lineage>
        <taxon>Bacteria</taxon>
        <taxon>Pseudomonadati</taxon>
        <taxon>Pseudomonadota</taxon>
        <taxon>Betaproteobacteria</taxon>
        <taxon>Burkholderiales</taxon>
        <taxon>Burkholderiaceae</taxon>
        <taxon>Burkholderia</taxon>
        <taxon>pseudomallei group</taxon>
    </lineage>
</organism>
<gene>
    <name evidence="12" type="ORF">A33K_17973</name>
</gene>
<protein>
    <recommendedName>
        <fullName evidence="3">Guanine nucleotide exchange factor BopE</fullName>
    </recommendedName>
    <alternativeName>
        <fullName evidence="9">Effector protein BopE</fullName>
    </alternativeName>
</protein>
<comment type="subcellular location">
    <subcellularLocation>
        <location evidence="1">Secreted</location>
    </subcellularLocation>
</comment>
<dbReference type="EMBL" id="JH692067">
    <property type="protein sequence ID" value="EIP85419.1"/>
    <property type="molecule type" value="Genomic_DNA"/>
</dbReference>
<evidence type="ECO:0000256" key="1">
    <source>
        <dbReference type="ARBA" id="ARBA00004613"/>
    </source>
</evidence>
<comment type="subunit">
    <text evidence="10">Monomer. Interacts with human CDC42.</text>
</comment>
<evidence type="ECO:0000313" key="13">
    <source>
        <dbReference type="Proteomes" id="UP000004682"/>
    </source>
</evidence>
<evidence type="ECO:0000259" key="11">
    <source>
        <dbReference type="Pfam" id="PF07487"/>
    </source>
</evidence>
<dbReference type="Pfam" id="PF07487">
    <property type="entry name" value="SopE_GEF"/>
    <property type="match status" value="1"/>
</dbReference>
<comment type="function">
    <text evidence="8">Activator for both CDC42 and RAC1 by directly interacting with these Rho GTPases and acting as a guanine nucleotide exchange factor (GEF). This activation results in actin cytoskeleton rearrangements and stimulates membrane ruffling, thus promoting bacterial entry into non-phagocytic cells.</text>
</comment>
<evidence type="ECO:0000256" key="4">
    <source>
        <dbReference type="ARBA" id="ARBA00022468"/>
    </source>
</evidence>
<evidence type="ECO:0000256" key="5">
    <source>
        <dbReference type="ARBA" id="ARBA00022525"/>
    </source>
</evidence>
<evidence type="ECO:0000256" key="8">
    <source>
        <dbReference type="ARBA" id="ARBA00024989"/>
    </source>
</evidence>
<comment type="similarity">
    <text evidence="2">Belongs to the GEF (guanine exchange factor) SopE family.</text>
</comment>
<keyword evidence="6" id="KW-0344">Guanine-nucleotide releasing factor</keyword>
<evidence type="ECO:0000313" key="12">
    <source>
        <dbReference type="EMBL" id="EIP85419.1"/>
    </source>
</evidence>
<dbReference type="SUPFAM" id="SSF81832">
    <property type="entry name" value="SopE-like GEF domain"/>
    <property type="match status" value="1"/>
</dbReference>
<dbReference type="Proteomes" id="UP000004682">
    <property type="component" value="Unassembled WGS sequence"/>
</dbReference>
<dbReference type="PRINTS" id="PR01593">
    <property type="entry name" value="SOPEPROTEIN"/>
</dbReference>
<dbReference type="NCBIfam" id="NF011808">
    <property type="entry name" value="PRK15278.1"/>
    <property type="match status" value="1"/>
</dbReference>
<evidence type="ECO:0000256" key="9">
    <source>
        <dbReference type="ARBA" id="ARBA00031789"/>
    </source>
</evidence>
<proteinExistence type="inferred from homology"/>
<dbReference type="Gene3D" id="1.10.4120.10">
    <property type="entry name" value="SopE-like, GEF domain"/>
    <property type="match status" value="1"/>
</dbReference>
<name>A0ABN0FZN5_9BURK</name>
<keyword evidence="13" id="KW-1185">Reference proteome</keyword>
<sequence length="307" mass="33774">MESDEATRSIKSNRSGHPLCACAFVERNAARKRTCRIPFPLNREHDMTYNPRIGGFTHVRKASFDVHVKRCESRPRTSFAQQIKRIFNKIGETLGQLFRRSAPDCAPGRVKLQGVRYVGSHRPTGDPKQAIRHFVDEAVKQVAHARTPEIRQDAKFGRQVYEATLCAIFSEAKDRFCMDPATRAGNARPAFVKALGEAACATGLPGADKQGVFTPSGAGTNPLYAEIRQRADTLMGAELAARPEYRELQPYARQQAIDLVASALPAERSDALARFRQTVQTLDATYRRAAEEASSDAKGTTDAPGAA</sequence>
<keyword evidence="7" id="KW-0843">Virulence</keyword>
<reference evidence="13" key="1">
    <citation type="journal article" date="2012" name="J. Bacteriol.">
        <title>Revised Genome Sequence of Burkholderia thailandensis MSMB43 with Improved Annotation.</title>
        <authorList>
            <person name="Zhuo Y."/>
            <person name="Liu L."/>
            <person name="Wang Q."/>
            <person name="Liu X."/>
            <person name="Ren B."/>
            <person name="Liu M."/>
            <person name="Ni P."/>
            <person name="Cheng Y.Q."/>
            <person name="Zhang L."/>
        </authorList>
    </citation>
    <scope>NUCLEOTIDE SEQUENCE [LARGE SCALE GENOMIC DNA]</scope>
    <source>
        <strain evidence="13">MSMB43</strain>
    </source>
</reference>
<dbReference type="InterPro" id="IPR035949">
    <property type="entry name" value="SopE-like_GEF_dom_sf"/>
</dbReference>
<accession>A0ABN0FZN5</accession>
<keyword evidence="4" id="KW-0343">GTPase activation</keyword>
<dbReference type="InterPro" id="IPR016019">
    <property type="entry name" value="SopE_GEF_dom"/>
</dbReference>